<feature type="domain" description="Phosphotyrosine protein phosphatase I" evidence="5">
    <location>
        <begin position="2"/>
        <end position="144"/>
    </location>
</feature>
<feature type="active site" description="Proton donor" evidence="4">
    <location>
        <position position="118"/>
    </location>
</feature>
<dbReference type="PANTHER" id="PTHR11717:SF31">
    <property type="entry name" value="LOW MOLECULAR WEIGHT PROTEIN-TYROSINE-PHOSPHATASE ETP-RELATED"/>
    <property type="match status" value="1"/>
</dbReference>
<dbReference type="AlphaFoldDB" id="A0A386H0L0"/>
<evidence type="ECO:0000256" key="1">
    <source>
        <dbReference type="ARBA" id="ARBA00011063"/>
    </source>
</evidence>
<dbReference type="Proteomes" id="UP000266301">
    <property type="component" value="Chromosome"/>
</dbReference>
<evidence type="ECO:0000256" key="2">
    <source>
        <dbReference type="ARBA" id="ARBA00022801"/>
    </source>
</evidence>
<dbReference type="GO" id="GO:0004725">
    <property type="term" value="F:protein tyrosine phosphatase activity"/>
    <property type="evidence" value="ECO:0007669"/>
    <property type="project" value="InterPro"/>
</dbReference>
<keyword evidence="2" id="KW-0378">Hydrolase</keyword>
<feature type="active site" description="Nucleophile" evidence="4">
    <location>
        <position position="8"/>
    </location>
</feature>
<comment type="similarity">
    <text evidence="1">Belongs to the low molecular weight phosphotyrosine protein phosphatase family.</text>
</comment>
<reference evidence="6 7" key="1">
    <citation type="journal article" date="2019" name="Int. J. Syst. Evol. Microbiol.">
        <title>Clostridium fermenticellae sp. nov., isolated from the mud in a fermentation cellar for the production of the Chinese liquor, baijiu.</title>
        <authorList>
            <person name="Xu P.X."/>
            <person name="Chai L.J."/>
            <person name="Qiu T."/>
            <person name="Zhang X.J."/>
            <person name="Lu Z.M."/>
            <person name="Xiao C."/>
            <person name="Wang S.T."/>
            <person name="Shen C.H."/>
            <person name="Shi J.S."/>
            <person name="Xu Z.H."/>
        </authorList>
    </citation>
    <scope>NUCLEOTIDE SEQUENCE [LARGE SCALE GENOMIC DNA]</scope>
    <source>
        <strain evidence="6 7">JN500901</strain>
    </source>
</reference>
<gene>
    <name evidence="6" type="ORF">D4Z93_00885</name>
</gene>
<dbReference type="InterPro" id="IPR050438">
    <property type="entry name" value="LMW_PTPase"/>
</dbReference>
<dbReference type="EMBL" id="CP032416">
    <property type="protein sequence ID" value="AYD39190.1"/>
    <property type="molecule type" value="Genomic_DNA"/>
</dbReference>
<feature type="active site" evidence="4">
    <location>
        <position position="14"/>
    </location>
</feature>
<dbReference type="RefSeq" id="WP_119969901.1">
    <property type="nucleotide sequence ID" value="NZ_CP032416.1"/>
</dbReference>
<keyword evidence="7" id="KW-1185">Reference proteome</keyword>
<dbReference type="KEGG" id="cfer:D4Z93_00885"/>
<evidence type="ECO:0000313" key="6">
    <source>
        <dbReference type="EMBL" id="AYD39190.1"/>
    </source>
</evidence>
<evidence type="ECO:0000313" key="7">
    <source>
        <dbReference type="Proteomes" id="UP000266301"/>
    </source>
</evidence>
<dbReference type="InterPro" id="IPR036196">
    <property type="entry name" value="Ptyr_pPase_sf"/>
</dbReference>
<evidence type="ECO:0000259" key="5">
    <source>
        <dbReference type="SMART" id="SM00226"/>
    </source>
</evidence>
<dbReference type="SMART" id="SM00226">
    <property type="entry name" value="LMWPc"/>
    <property type="match status" value="1"/>
</dbReference>
<keyword evidence="3" id="KW-0904">Protein phosphatase</keyword>
<sequence length="152" mass="17126">MKNILFVCTGNTCRSCMAEAIFNYFCDISGFKAISAGLFVINGSTTSKNAAEIIKNNIKEDIRNRKAVQINRNLLETSKLVFTMTSGIKNILREDFARFKNKIFTLNEYVSVHSDIIDPFGSNIEAYAETYDQLVYSIKLLLQKLKGEAGIF</sequence>
<dbReference type="OrthoDB" id="9784339at2"/>
<evidence type="ECO:0000256" key="4">
    <source>
        <dbReference type="PIRSR" id="PIRSR617867-1"/>
    </source>
</evidence>
<dbReference type="SUPFAM" id="SSF52788">
    <property type="entry name" value="Phosphotyrosine protein phosphatases I"/>
    <property type="match status" value="1"/>
</dbReference>
<protein>
    <submittedName>
        <fullName evidence="6">Low molecular weight protein arginine phosphatase</fullName>
    </submittedName>
</protein>
<proteinExistence type="inferred from homology"/>
<evidence type="ECO:0000256" key="3">
    <source>
        <dbReference type="ARBA" id="ARBA00022912"/>
    </source>
</evidence>
<organism evidence="6 7">
    <name type="scientific">Clostridium fermenticellae</name>
    <dbReference type="NCBI Taxonomy" id="2068654"/>
    <lineage>
        <taxon>Bacteria</taxon>
        <taxon>Bacillati</taxon>
        <taxon>Bacillota</taxon>
        <taxon>Clostridia</taxon>
        <taxon>Eubacteriales</taxon>
        <taxon>Clostridiaceae</taxon>
        <taxon>Clostridium</taxon>
    </lineage>
</organism>
<dbReference type="Pfam" id="PF01451">
    <property type="entry name" value="LMWPc"/>
    <property type="match status" value="1"/>
</dbReference>
<dbReference type="Gene3D" id="3.40.50.2300">
    <property type="match status" value="1"/>
</dbReference>
<dbReference type="CDD" id="cd16344">
    <property type="entry name" value="LMWPAP"/>
    <property type="match status" value="1"/>
</dbReference>
<name>A0A386H0L0_9CLOT</name>
<dbReference type="PANTHER" id="PTHR11717">
    <property type="entry name" value="LOW MOLECULAR WEIGHT PROTEIN TYROSINE PHOSPHATASE"/>
    <property type="match status" value="1"/>
</dbReference>
<accession>A0A386H0L0</accession>
<dbReference type="InterPro" id="IPR023485">
    <property type="entry name" value="Ptyr_pPase"/>
</dbReference>
<dbReference type="PRINTS" id="PR00719">
    <property type="entry name" value="LMWPTPASE"/>
</dbReference>
<dbReference type="InterPro" id="IPR017867">
    <property type="entry name" value="Tyr_phospatase_low_mol_wt"/>
</dbReference>